<dbReference type="Proteomes" id="UP000183050">
    <property type="component" value="Chromosome"/>
</dbReference>
<dbReference type="AlphaFoldDB" id="A0A1L3ZD62"/>
<proteinExistence type="predicted"/>
<gene>
    <name evidence="1" type="ORF">BMW22_19740</name>
</gene>
<dbReference type="EMBL" id="CP018228">
    <property type="protein sequence ID" value="API53542.1"/>
    <property type="molecule type" value="Genomic_DNA"/>
</dbReference>
<protein>
    <submittedName>
        <fullName evidence="1">Uncharacterized protein</fullName>
    </submittedName>
</protein>
<evidence type="ECO:0000313" key="2">
    <source>
        <dbReference type="Proteomes" id="UP000183050"/>
    </source>
</evidence>
<reference evidence="1 2" key="1">
    <citation type="submission" date="2016-11" db="EMBL/GenBank/DDBJ databases">
        <title>Rhizobium leguminosarum bv. viciae strain Vaf12 isolated from Vavilovia formosa root nodules from Russia, Dagestan.</title>
        <authorList>
            <person name="Kimeklis A."/>
        </authorList>
    </citation>
    <scope>NUCLEOTIDE SEQUENCE [LARGE SCALE GENOMIC DNA]</scope>
    <source>
        <strain evidence="1 2">Vaf-108</strain>
    </source>
</reference>
<organism evidence="1 2">
    <name type="scientific">Rhizobium leguminosarum</name>
    <dbReference type="NCBI Taxonomy" id="384"/>
    <lineage>
        <taxon>Bacteria</taxon>
        <taxon>Pseudomonadati</taxon>
        <taxon>Pseudomonadota</taxon>
        <taxon>Alphaproteobacteria</taxon>
        <taxon>Hyphomicrobiales</taxon>
        <taxon>Rhizobiaceae</taxon>
        <taxon>Rhizobium/Agrobacterium group</taxon>
        <taxon>Rhizobium</taxon>
    </lineage>
</organism>
<name>A0A1L3ZD62_RHILE</name>
<accession>A0A1L3ZD62</accession>
<sequence>MTDAKLPSIPPGNRVRSRLQATEIQVGPKIAFLLYLVKRNYDSTVNFCRSGLKSSGSGVRG</sequence>
<evidence type="ECO:0000313" key="1">
    <source>
        <dbReference type="EMBL" id="API53542.1"/>
    </source>
</evidence>